<evidence type="ECO:0000256" key="1">
    <source>
        <dbReference type="ARBA" id="ARBA00004167"/>
    </source>
</evidence>
<reference evidence="16 17" key="1">
    <citation type="submission" date="2024-04" db="EMBL/GenBank/DDBJ databases">
        <authorList>
            <consortium name="Genoscope - CEA"/>
            <person name="William W."/>
        </authorList>
    </citation>
    <scope>NUCLEOTIDE SEQUENCE [LARGE SCALE GENOMIC DNA]</scope>
</reference>
<keyword evidence="17" id="KW-1185">Reference proteome</keyword>
<evidence type="ECO:0000256" key="2">
    <source>
        <dbReference type="ARBA" id="ARBA00004613"/>
    </source>
</evidence>
<dbReference type="PANTHER" id="PTHR22906">
    <property type="entry name" value="PROPERDIN"/>
    <property type="match status" value="1"/>
</dbReference>
<keyword evidence="9 12" id="KW-1015">Disulfide bond</keyword>
<evidence type="ECO:0000313" key="17">
    <source>
        <dbReference type="Proteomes" id="UP001497497"/>
    </source>
</evidence>
<dbReference type="InterPro" id="IPR001190">
    <property type="entry name" value="SRCR"/>
</dbReference>
<dbReference type="InterPro" id="IPR000742">
    <property type="entry name" value="EGF"/>
</dbReference>
<comment type="caution">
    <text evidence="16">The sequence shown here is derived from an EMBL/GenBank/DDBJ whole genome shotgun (WGS) entry which is preliminary data.</text>
</comment>
<dbReference type="FunFam" id="2.20.100.10:FF:000001">
    <property type="entry name" value="semaphorin-5A isoform X1"/>
    <property type="match status" value="1"/>
</dbReference>
<keyword evidence="11" id="KW-0245">EGF-like domain</keyword>
<dbReference type="FunFam" id="3.10.250.10:FF:000016">
    <property type="entry name" value="Scavenger receptor cysteine-rich protein type 12"/>
    <property type="match status" value="1"/>
</dbReference>
<dbReference type="InterPro" id="IPR003609">
    <property type="entry name" value="Pan_app"/>
</dbReference>
<dbReference type="PROSITE" id="PS01186">
    <property type="entry name" value="EGF_2"/>
    <property type="match status" value="1"/>
</dbReference>
<keyword evidence="4" id="KW-0812">Transmembrane</keyword>
<evidence type="ECO:0000256" key="9">
    <source>
        <dbReference type="ARBA" id="ARBA00023157"/>
    </source>
</evidence>
<dbReference type="PROSITE" id="PS50287">
    <property type="entry name" value="SRCR_2"/>
    <property type="match status" value="1"/>
</dbReference>
<dbReference type="AlphaFoldDB" id="A0AAV2ICZ9"/>
<dbReference type="PROSITE" id="PS00022">
    <property type="entry name" value="EGF_1"/>
    <property type="match status" value="1"/>
</dbReference>
<dbReference type="PROSITE" id="PS50026">
    <property type="entry name" value="EGF_3"/>
    <property type="match status" value="1"/>
</dbReference>
<dbReference type="PRINTS" id="PR00258">
    <property type="entry name" value="SPERACTRCPTR"/>
</dbReference>
<dbReference type="InterPro" id="IPR000884">
    <property type="entry name" value="TSP1_rpt"/>
</dbReference>
<dbReference type="Pfam" id="PF00024">
    <property type="entry name" value="PAN_1"/>
    <property type="match status" value="1"/>
</dbReference>
<keyword evidence="6" id="KW-0677">Repeat</keyword>
<keyword evidence="8" id="KW-0472">Membrane</keyword>
<dbReference type="Gene3D" id="3.10.250.10">
    <property type="entry name" value="SRCR-like domain"/>
    <property type="match status" value="1"/>
</dbReference>
<sequence length="392" mass="43039">MTWFGKLKVHQCAMECLRHTRCQSFNYQQASGQCDLNNASHTDHANDLVDEQNWEYHLRTSFSIDKEALGPCYGDPCNSNGRCMETRSTSGNLIPVCLCNDGWTGSQCNLQDPGPQWSLWSSWSTCSVTCMRGWRSRTRVCEDPTSQQSLNPTLCYGAQLEYGTCELQECPRWTTWGDWGDCSAQTTCGQGFKVRKRSCSNGGTIGVDRYCLGLDSQSTPCYGVLCRGPLRLVNGVNPGEGRLELYNDLIKTWSLICANQMTSFLANLACRQLSWPGAHAAIKDNRFGPGDGQFGLTGISCNGSEKSVAACPHNSWSTGGRCTDGSVIPGGIQCNVNGVWSLWSSWGDCSVTCEDGIQTRTRQCNHPRAMYDGAPCQGADTEHKPCTLDLCP</sequence>
<keyword evidence="3" id="KW-0964">Secreted</keyword>
<dbReference type="PROSITE" id="PS50948">
    <property type="entry name" value="PAN"/>
    <property type="match status" value="1"/>
</dbReference>
<feature type="domain" description="EGF-like" evidence="13">
    <location>
        <begin position="68"/>
        <end position="109"/>
    </location>
</feature>
<comment type="subcellular location">
    <subcellularLocation>
        <location evidence="1">Membrane</location>
        <topology evidence="1">Single-pass membrane protein</topology>
    </subcellularLocation>
    <subcellularLocation>
        <location evidence="2">Secreted</location>
    </subcellularLocation>
</comment>
<evidence type="ECO:0000256" key="7">
    <source>
        <dbReference type="ARBA" id="ARBA00022989"/>
    </source>
</evidence>
<keyword evidence="10" id="KW-0325">Glycoprotein</keyword>
<dbReference type="InterPro" id="IPR036383">
    <property type="entry name" value="TSP1_rpt_sf"/>
</dbReference>
<feature type="disulfide bond" evidence="11">
    <location>
        <begin position="99"/>
        <end position="108"/>
    </location>
</feature>
<protein>
    <submittedName>
        <fullName evidence="16">Uncharacterized protein</fullName>
    </submittedName>
</protein>
<name>A0AAV2ICZ9_LYMST</name>
<dbReference type="PANTHER" id="PTHR22906:SF43">
    <property type="entry name" value="PROPERDIN"/>
    <property type="match status" value="1"/>
</dbReference>
<dbReference type="Gene3D" id="3.50.4.10">
    <property type="entry name" value="Hepatocyte Growth Factor"/>
    <property type="match status" value="1"/>
</dbReference>
<dbReference type="Proteomes" id="UP001497497">
    <property type="component" value="Unassembled WGS sequence"/>
</dbReference>
<dbReference type="SUPFAM" id="SSF82895">
    <property type="entry name" value="TSP-1 type 1 repeat"/>
    <property type="match status" value="3"/>
</dbReference>
<dbReference type="Gene3D" id="2.20.100.10">
    <property type="entry name" value="Thrombospondin type-1 (TSP1) repeat"/>
    <property type="match status" value="3"/>
</dbReference>
<evidence type="ECO:0000259" key="14">
    <source>
        <dbReference type="PROSITE" id="PS50287"/>
    </source>
</evidence>
<feature type="domain" description="Apple" evidence="15">
    <location>
        <begin position="1"/>
        <end position="61"/>
    </location>
</feature>
<dbReference type="InterPro" id="IPR052065">
    <property type="entry name" value="Compl_asym_regulator"/>
</dbReference>
<evidence type="ECO:0000256" key="6">
    <source>
        <dbReference type="ARBA" id="ARBA00022737"/>
    </source>
</evidence>
<evidence type="ECO:0000313" key="16">
    <source>
        <dbReference type="EMBL" id="CAL1543545.1"/>
    </source>
</evidence>
<dbReference type="PROSITE" id="PS50092">
    <property type="entry name" value="TSP1"/>
    <property type="match status" value="3"/>
</dbReference>
<evidence type="ECO:0000256" key="3">
    <source>
        <dbReference type="ARBA" id="ARBA00022525"/>
    </source>
</evidence>
<proteinExistence type="predicted"/>
<keyword evidence="5" id="KW-0732">Signal</keyword>
<feature type="disulfide bond" evidence="12">
    <location>
        <begin position="301"/>
        <end position="311"/>
    </location>
</feature>
<dbReference type="Pfam" id="PF00530">
    <property type="entry name" value="SRCR"/>
    <property type="match status" value="1"/>
</dbReference>
<evidence type="ECO:0000256" key="12">
    <source>
        <dbReference type="PROSITE-ProRule" id="PRU00196"/>
    </source>
</evidence>
<dbReference type="GO" id="GO:0016020">
    <property type="term" value="C:membrane"/>
    <property type="evidence" value="ECO:0007669"/>
    <property type="project" value="UniProtKB-SubCell"/>
</dbReference>
<gene>
    <name evidence="16" type="ORF">GSLYS_00017079001</name>
</gene>
<dbReference type="SMART" id="SM00202">
    <property type="entry name" value="SR"/>
    <property type="match status" value="1"/>
</dbReference>
<comment type="caution">
    <text evidence="12">Lacks conserved residue(s) required for the propagation of feature annotation.</text>
</comment>
<feature type="non-terminal residue" evidence="16">
    <location>
        <position position="392"/>
    </location>
</feature>
<evidence type="ECO:0000256" key="8">
    <source>
        <dbReference type="ARBA" id="ARBA00023136"/>
    </source>
</evidence>
<feature type="domain" description="SRCR" evidence="14">
    <location>
        <begin position="230"/>
        <end position="335"/>
    </location>
</feature>
<evidence type="ECO:0000259" key="13">
    <source>
        <dbReference type="PROSITE" id="PS50026"/>
    </source>
</evidence>
<dbReference type="PRINTS" id="PR01705">
    <property type="entry name" value="TSP1REPEAT"/>
</dbReference>
<dbReference type="SMART" id="SM00209">
    <property type="entry name" value="TSP1"/>
    <property type="match status" value="3"/>
</dbReference>
<organism evidence="16 17">
    <name type="scientific">Lymnaea stagnalis</name>
    <name type="common">Great pond snail</name>
    <name type="synonym">Helix stagnalis</name>
    <dbReference type="NCBI Taxonomy" id="6523"/>
    <lineage>
        <taxon>Eukaryota</taxon>
        <taxon>Metazoa</taxon>
        <taxon>Spiralia</taxon>
        <taxon>Lophotrochozoa</taxon>
        <taxon>Mollusca</taxon>
        <taxon>Gastropoda</taxon>
        <taxon>Heterobranchia</taxon>
        <taxon>Euthyneura</taxon>
        <taxon>Panpulmonata</taxon>
        <taxon>Hygrophila</taxon>
        <taxon>Lymnaeoidea</taxon>
        <taxon>Lymnaeidae</taxon>
        <taxon>Lymnaea</taxon>
    </lineage>
</organism>
<dbReference type="SUPFAM" id="SSF57414">
    <property type="entry name" value="Hairpin loop containing domain-like"/>
    <property type="match status" value="1"/>
</dbReference>
<evidence type="ECO:0000256" key="4">
    <source>
        <dbReference type="ARBA" id="ARBA00022692"/>
    </source>
</evidence>
<evidence type="ECO:0000256" key="10">
    <source>
        <dbReference type="ARBA" id="ARBA00023180"/>
    </source>
</evidence>
<accession>A0AAV2ICZ9</accession>
<evidence type="ECO:0000256" key="5">
    <source>
        <dbReference type="ARBA" id="ARBA00022729"/>
    </source>
</evidence>
<dbReference type="SUPFAM" id="SSF57196">
    <property type="entry name" value="EGF/Laminin"/>
    <property type="match status" value="1"/>
</dbReference>
<dbReference type="SUPFAM" id="SSF56487">
    <property type="entry name" value="SRCR-like"/>
    <property type="match status" value="1"/>
</dbReference>
<evidence type="ECO:0000259" key="15">
    <source>
        <dbReference type="PROSITE" id="PS50948"/>
    </source>
</evidence>
<evidence type="ECO:0000256" key="11">
    <source>
        <dbReference type="PROSITE-ProRule" id="PRU00076"/>
    </source>
</evidence>
<dbReference type="InterPro" id="IPR036772">
    <property type="entry name" value="SRCR-like_dom_sf"/>
</dbReference>
<dbReference type="EMBL" id="CAXITT010000557">
    <property type="protein sequence ID" value="CAL1543545.1"/>
    <property type="molecule type" value="Genomic_DNA"/>
</dbReference>
<keyword evidence="7" id="KW-1133">Transmembrane helix</keyword>
<dbReference type="FunFam" id="2.20.100.10:FF:000007">
    <property type="entry name" value="Thrombospondin 1"/>
    <property type="match status" value="1"/>
</dbReference>
<dbReference type="Pfam" id="PF23106">
    <property type="entry name" value="EGF_Teneurin"/>
    <property type="match status" value="1"/>
</dbReference>
<dbReference type="Gene3D" id="2.10.25.10">
    <property type="entry name" value="Laminin"/>
    <property type="match status" value="1"/>
</dbReference>
<dbReference type="Pfam" id="PF00090">
    <property type="entry name" value="TSP_1"/>
    <property type="match status" value="3"/>
</dbReference>